<dbReference type="Gene3D" id="3.40.50.720">
    <property type="entry name" value="NAD(P)-binding Rossmann-like Domain"/>
    <property type="match status" value="1"/>
</dbReference>
<sequence>MAAPKQPRNITVVGGAGSVGAPIVASLLATGIHQVSVITRAESTAEFPASVRVHRSGYADEEALAAALAGQDVLVLALAYTAYDAQVPLIKAAARARVPYVVPCEFGSDATHGALNAEIALMRVKKPYRDLVESLGASAWIGVVNNPWFDFCMRGGFLGVDLKRRTATLLDGGRVRANFTTLGRVGRSLAALLSLPGPELARHGNGWVYFSSFAASQRDILDSALRATGTAEAEWAVTHGSALEVRTRAKEATARGDHMAGAGALFALMFSDGFGGDYGDKVVDYARLGLEPEESLDQVVKELVDELGP</sequence>
<keyword evidence="3" id="KW-0560">Oxidoreductase</keyword>
<dbReference type="InterPro" id="IPR036291">
    <property type="entry name" value="NAD(P)-bd_dom_sf"/>
</dbReference>
<protein>
    <recommendedName>
        <fullName evidence="4">NAD(P)-binding domain-containing protein</fullName>
    </recommendedName>
</protein>
<accession>A0A9P9WSA0</accession>
<dbReference type="Pfam" id="PF13460">
    <property type="entry name" value="NAD_binding_10"/>
    <property type="match status" value="1"/>
</dbReference>
<organism evidence="5 6">
    <name type="scientific">Neoarthrinium moseri</name>
    <dbReference type="NCBI Taxonomy" id="1658444"/>
    <lineage>
        <taxon>Eukaryota</taxon>
        <taxon>Fungi</taxon>
        <taxon>Dikarya</taxon>
        <taxon>Ascomycota</taxon>
        <taxon>Pezizomycotina</taxon>
        <taxon>Sordariomycetes</taxon>
        <taxon>Xylariomycetidae</taxon>
        <taxon>Amphisphaeriales</taxon>
        <taxon>Apiosporaceae</taxon>
        <taxon>Neoarthrinium</taxon>
    </lineage>
</organism>
<dbReference type="EMBL" id="JAFIMR010000006">
    <property type="protein sequence ID" value="KAI1877468.1"/>
    <property type="molecule type" value="Genomic_DNA"/>
</dbReference>
<name>A0A9P9WSA0_9PEZI</name>
<evidence type="ECO:0000313" key="6">
    <source>
        <dbReference type="Proteomes" id="UP000829685"/>
    </source>
</evidence>
<dbReference type="PANTHER" id="PTHR47706:SF7">
    <property type="entry name" value="CIPA-LIKE, PUTATIVE (AFU_ORTHOLOGUE AFUA_1G01630)-RELATED"/>
    <property type="match status" value="1"/>
</dbReference>
<dbReference type="InterPro" id="IPR016040">
    <property type="entry name" value="NAD(P)-bd_dom"/>
</dbReference>
<feature type="domain" description="NAD(P)-binding" evidence="4">
    <location>
        <begin position="14"/>
        <end position="103"/>
    </location>
</feature>
<dbReference type="SUPFAM" id="SSF51735">
    <property type="entry name" value="NAD(P)-binding Rossmann-fold domains"/>
    <property type="match status" value="1"/>
</dbReference>
<keyword evidence="2" id="KW-0521">NADP</keyword>
<evidence type="ECO:0000256" key="3">
    <source>
        <dbReference type="ARBA" id="ARBA00023002"/>
    </source>
</evidence>
<comment type="caution">
    <text evidence="5">The sequence shown here is derived from an EMBL/GenBank/DDBJ whole genome shotgun (WGS) entry which is preliminary data.</text>
</comment>
<reference evidence="5" key="1">
    <citation type="submission" date="2021-03" db="EMBL/GenBank/DDBJ databases">
        <title>Revisited historic fungal species revealed as producer of novel bioactive compounds through whole genome sequencing and comparative genomics.</title>
        <authorList>
            <person name="Vignolle G.A."/>
            <person name="Hochenegger N."/>
            <person name="Mach R.L."/>
            <person name="Mach-Aigner A.R."/>
            <person name="Javad Rahimi M."/>
            <person name="Salim K.A."/>
            <person name="Chan C.M."/>
            <person name="Lim L.B.L."/>
            <person name="Cai F."/>
            <person name="Druzhinina I.S."/>
            <person name="U'Ren J.M."/>
            <person name="Derntl C."/>
        </authorList>
    </citation>
    <scope>NUCLEOTIDE SEQUENCE</scope>
    <source>
        <strain evidence="5">TUCIM 5799</strain>
    </source>
</reference>
<dbReference type="AlphaFoldDB" id="A0A9P9WSA0"/>
<proteinExistence type="inferred from homology"/>
<dbReference type="GO" id="GO:0016491">
    <property type="term" value="F:oxidoreductase activity"/>
    <property type="evidence" value="ECO:0007669"/>
    <property type="project" value="UniProtKB-KW"/>
</dbReference>
<evidence type="ECO:0000256" key="1">
    <source>
        <dbReference type="ARBA" id="ARBA00005725"/>
    </source>
</evidence>
<gene>
    <name evidence="5" type="ORF">JX265_003476</name>
</gene>
<dbReference type="PANTHER" id="PTHR47706">
    <property type="entry name" value="NMRA-LIKE FAMILY PROTEIN"/>
    <property type="match status" value="1"/>
</dbReference>
<keyword evidence="6" id="KW-1185">Reference proteome</keyword>
<evidence type="ECO:0000256" key="2">
    <source>
        <dbReference type="ARBA" id="ARBA00022857"/>
    </source>
</evidence>
<evidence type="ECO:0000259" key="4">
    <source>
        <dbReference type="Pfam" id="PF13460"/>
    </source>
</evidence>
<comment type="similarity">
    <text evidence="1">Belongs to the NmrA-type oxidoreductase family. Isoflavone reductase subfamily.</text>
</comment>
<dbReference type="Proteomes" id="UP000829685">
    <property type="component" value="Unassembled WGS sequence"/>
</dbReference>
<evidence type="ECO:0000313" key="5">
    <source>
        <dbReference type="EMBL" id="KAI1877468.1"/>
    </source>
</evidence>
<dbReference type="InterPro" id="IPR051609">
    <property type="entry name" value="NmrA/Isoflavone_reductase-like"/>
</dbReference>